<sequence>MSLSSERRGTFHRQSFEMHQRRYNMSLLGGSFTLIPCQTFFQEGPDLLRTLLLPLTSHRPFGTDVIETIVNMAVAKVGEIFQVDDAAASSSSSSESQPPEIPLWLVINATANRMHATTQNPFRMVPLSEEAIDTLLKKSTVVQSECCCCVCLDEFDVNADFIFHFSSLFSLCHRYNAFHQAKTHCPLCQSTTVPSLLSNDTDQSHGYLPPSSAMRVQNSRTSLLPHAAFLLSLSLSLQPAAPATHHHHAKLYNHVVLPLRCSGHSLREPSPVALVDWEACKVVTFNGDRRCQCMSWPAM</sequence>
<protein>
    <submittedName>
        <fullName evidence="1">Uncharacterized protein</fullName>
    </submittedName>
</protein>
<dbReference type="Proteomes" id="UP000501690">
    <property type="component" value="Linkage Group LG3"/>
</dbReference>
<proteinExistence type="predicted"/>
<reference evidence="1 2" key="1">
    <citation type="submission" date="2019-04" db="EMBL/GenBank/DDBJ databases">
        <title>An improved genome assembly and genetic linkage map for asparagus bean, Vigna unguiculata ssp. sesquipedialis.</title>
        <authorList>
            <person name="Xia Q."/>
            <person name="Zhang R."/>
            <person name="Dong Y."/>
        </authorList>
    </citation>
    <scope>NUCLEOTIDE SEQUENCE [LARGE SCALE GENOMIC DNA]</scope>
    <source>
        <tissue evidence="1">Leaf</tissue>
    </source>
</reference>
<dbReference type="EMBL" id="CP039347">
    <property type="protein sequence ID" value="QCD87400.1"/>
    <property type="molecule type" value="Genomic_DNA"/>
</dbReference>
<keyword evidence="2" id="KW-1185">Reference proteome</keyword>
<evidence type="ECO:0000313" key="1">
    <source>
        <dbReference type="EMBL" id="QCD87400.1"/>
    </source>
</evidence>
<evidence type="ECO:0000313" key="2">
    <source>
        <dbReference type="Proteomes" id="UP000501690"/>
    </source>
</evidence>
<gene>
    <name evidence="1" type="ORF">DEO72_LG3g1934</name>
</gene>
<organism evidence="1 2">
    <name type="scientific">Vigna unguiculata</name>
    <name type="common">Cowpea</name>
    <dbReference type="NCBI Taxonomy" id="3917"/>
    <lineage>
        <taxon>Eukaryota</taxon>
        <taxon>Viridiplantae</taxon>
        <taxon>Streptophyta</taxon>
        <taxon>Embryophyta</taxon>
        <taxon>Tracheophyta</taxon>
        <taxon>Spermatophyta</taxon>
        <taxon>Magnoliopsida</taxon>
        <taxon>eudicotyledons</taxon>
        <taxon>Gunneridae</taxon>
        <taxon>Pentapetalae</taxon>
        <taxon>rosids</taxon>
        <taxon>fabids</taxon>
        <taxon>Fabales</taxon>
        <taxon>Fabaceae</taxon>
        <taxon>Papilionoideae</taxon>
        <taxon>50 kb inversion clade</taxon>
        <taxon>NPAAA clade</taxon>
        <taxon>indigoferoid/millettioid clade</taxon>
        <taxon>Phaseoleae</taxon>
        <taxon>Vigna</taxon>
    </lineage>
</organism>
<accession>A0A4D6LFW4</accession>
<name>A0A4D6LFW4_VIGUN</name>
<dbReference type="AlphaFoldDB" id="A0A4D6LFW4"/>